<feature type="transmembrane region" description="Helical" evidence="1">
    <location>
        <begin position="18"/>
        <end position="35"/>
    </location>
</feature>
<accession>A0ABR9TRG1</accession>
<name>A0ABR9TRG1_9FLAO</name>
<feature type="transmembrane region" description="Helical" evidence="1">
    <location>
        <begin position="138"/>
        <end position="157"/>
    </location>
</feature>
<dbReference type="RefSeq" id="WP_194141084.1">
    <property type="nucleotide sequence ID" value="NZ_PRDM01000006.1"/>
</dbReference>
<reference evidence="2 3" key="1">
    <citation type="submission" date="2018-07" db="EMBL/GenBank/DDBJ databases">
        <title>Genome assembly of strain KB82.</title>
        <authorList>
            <person name="Kukolya J."/>
            <person name="Horvath B."/>
            <person name="Nagy I."/>
            <person name="Toth A."/>
        </authorList>
    </citation>
    <scope>NUCLEOTIDE SEQUENCE [LARGE SCALE GENOMIC DNA]</scope>
    <source>
        <strain evidence="2 3">Kb82</strain>
    </source>
</reference>
<evidence type="ECO:0000313" key="2">
    <source>
        <dbReference type="EMBL" id="MBE8727965.1"/>
    </source>
</evidence>
<evidence type="ECO:0008006" key="4">
    <source>
        <dbReference type="Google" id="ProtNLM"/>
    </source>
</evidence>
<dbReference type="Proteomes" id="UP000640614">
    <property type="component" value="Unassembled WGS sequence"/>
</dbReference>
<evidence type="ECO:0000256" key="1">
    <source>
        <dbReference type="SAM" id="Phobius"/>
    </source>
</evidence>
<keyword evidence="1" id="KW-0472">Membrane</keyword>
<comment type="caution">
    <text evidence="2">The sequence shown here is derived from an EMBL/GenBank/DDBJ whole genome shotgun (WGS) entry which is preliminary data.</text>
</comment>
<feature type="transmembrane region" description="Helical" evidence="1">
    <location>
        <begin position="70"/>
        <end position="92"/>
    </location>
</feature>
<gene>
    <name evidence="2" type="ORF">C4F50_23865</name>
</gene>
<evidence type="ECO:0000313" key="3">
    <source>
        <dbReference type="Proteomes" id="UP000640614"/>
    </source>
</evidence>
<dbReference type="EMBL" id="PRDM01000006">
    <property type="protein sequence ID" value="MBE8727965.1"/>
    <property type="molecule type" value="Genomic_DNA"/>
</dbReference>
<protein>
    <recommendedName>
        <fullName evidence="4">Transmembrane protein</fullName>
    </recommendedName>
</protein>
<sequence>MKKIISNDFKNELTPSKIFAKVVVSVIVGVGWYSIQNLYEYIPNIYKNISQSLYDRMIISVAHGPRNHDALIMSFIMFFSTLFLTAACIYSYMLGGYLEKRIADEATDIESVDDVEREITEANKQKLKYVKIIGKSKFVPLVLGVVSGMLFIAVQFSNSQKEAEADMIRDFNRKIKIITPYVDLKVKDKIISDFSLMKNENDYLKINKRFEVIFKQNKLNP</sequence>
<keyword evidence="1" id="KW-0812">Transmembrane</keyword>
<organism evidence="2 3">
    <name type="scientific">Flavobacterium hungaricum</name>
    <dbReference type="NCBI Taxonomy" id="2082725"/>
    <lineage>
        <taxon>Bacteria</taxon>
        <taxon>Pseudomonadati</taxon>
        <taxon>Bacteroidota</taxon>
        <taxon>Flavobacteriia</taxon>
        <taxon>Flavobacteriales</taxon>
        <taxon>Flavobacteriaceae</taxon>
        <taxon>Flavobacterium</taxon>
    </lineage>
</organism>
<keyword evidence="3" id="KW-1185">Reference proteome</keyword>
<proteinExistence type="predicted"/>
<keyword evidence="1" id="KW-1133">Transmembrane helix</keyword>